<evidence type="ECO:0000256" key="1">
    <source>
        <dbReference type="ARBA" id="ARBA00022448"/>
    </source>
</evidence>
<evidence type="ECO:0000313" key="7">
    <source>
        <dbReference type="EMBL" id="BAF58780.1"/>
    </source>
</evidence>
<accession>A5D4S1</accession>
<evidence type="ECO:0000256" key="3">
    <source>
        <dbReference type="ARBA" id="ARBA00022982"/>
    </source>
</evidence>
<protein>
    <submittedName>
        <fullName evidence="7">Ferredoxin-like protein</fullName>
    </submittedName>
</protein>
<dbReference type="KEGG" id="pth:PTH_0599"/>
<dbReference type="eggNOG" id="COG2440">
    <property type="taxonomic scope" value="Bacteria"/>
</dbReference>
<keyword evidence="3" id="KW-0249">Electron transport</keyword>
<dbReference type="HOGENOM" id="CLU_163428_0_0_9"/>
<dbReference type="STRING" id="370438.PTH_0599"/>
<keyword evidence="4" id="KW-0408">Iron</keyword>
<dbReference type="Gene3D" id="3.30.70.20">
    <property type="match status" value="1"/>
</dbReference>
<dbReference type="PIRSF" id="PIRSF036548">
    <property type="entry name" value="Fdx_FixX"/>
    <property type="match status" value="1"/>
</dbReference>
<organism evidence="7 8">
    <name type="scientific">Pelotomaculum thermopropionicum (strain DSM 13744 / JCM 10971 / SI)</name>
    <dbReference type="NCBI Taxonomy" id="370438"/>
    <lineage>
        <taxon>Bacteria</taxon>
        <taxon>Bacillati</taxon>
        <taxon>Bacillota</taxon>
        <taxon>Clostridia</taxon>
        <taxon>Eubacteriales</taxon>
        <taxon>Desulfotomaculaceae</taxon>
        <taxon>Pelotomaculum</taxon>
    </lineage>
</organism>
<gene>
    <name evidence="7" type="primary">FixX</name>
    <name evidence="7" type="ordered locus">PTH_0599</name>
</gene>
<reference evidence="8" key="1">
    <citation type="journal article" date="2008" name="Genome Res.">
        <title>The genome of Pelotomaculum thermopropionicum reveals niche-associated evolution in anaerobic microbiota.</title>
        <authorList>
            <person name="Kosaka T."/>
            <person name="Kato S."/>
            <person name="Shimoyama T."/>
            <person name="Ishii S."/>
            <person name="Abe T."/>
            <person name="Watanabe K."/>
        </authorList>
    </citation>
    <scope>NUCLEOTIDE SEQUENCE [LARGE SCALE GENOMIC DNA]</scope>
    <source>
        <strain evidence="8">DSM 13744 / JCM 10971 / SI</strain>
    </source>
</reference>
<evidence type="ECO:0000256" key="4">
    <source>
        <dbReference type="ARBA" id="ARBA00023004"/>
    </source>
</evidence>
<dbReference type="EMBL" id="AP009389">
    <property type="protein sequence ID" value="BAF58780.1"/>
    <property type="molecule type" value="Genomic_DNA"/>
</dbReference>
<dbReference type="PANTHER" id="PTHR43082">
    <property type="entry name" value="FERREDOXIN-LIKE"/>
    <property type="match status" value="1"/>
</dbReference>
<dbReference type="AlphaFoldDB" id="A5D4S1"/>
<dbReference type="GO" id="GO:0051536">
    <property type="term" value="F:iron-sulfur cluster binding"/>
    <property type="evidence" value="ECO:0007669"/>
    <property type="project" value="UniProtKB-KW"/>
</dbReference>
<name>A5D4S1_PELTS</name>
<evidence type="ECO:0000256" key="5">
    <source>
        <dbReference type="ARBA" id="ARBA00023014"/>
    </source>
</evidence>
<dbReference type="Proteomes" id="UP000006556">
    <property type="component" value="Chromosome"/>
</dbReference>
<sequence>MVNIQVRLRLNRYNLDGEPHIRADTEKCRACLHRACLAACPARCYLPHPENGVAFHYEHCLECGTCFLICDHGALKWHYPSGGCGVSYRFA</sequence>
<dbReference type="PROSITE" id="PS51379">
    <property type="entry name" value="4FE4S_FER_2"/>
    <property type="match status" value="2"/>
</dbReference>
<dbReference type="SUPFAM" id="SSF54862">
    <property type="entry name" value="4Fe-4S ferredoxins"/>
    <property type="match status" value="1"/>
</dbReference>
<evidence type="ECO:0000313" key="8">
    <source>
        <dbReference type="Proteomes" id="UP000006556"/>
    </source>
</evidence>
<keyword evidence="1" id="KW-0813">Transport</keyword>
<evidence type="ECO:0000256" key="2">
    <source>
        <dbReference type="ARBA" id="ARBA00022723"/>
    </source>
</evidence>
<dbReference type="InterPro" id="IPR012206">
    <property type="entry name" value="Fd_FixX"/>
</dbReference>
<feature type="domain" description="4Fe-4S ferredoxin-type" evidence="6">
    <location>
        <begin position="19"/>
        <end position="50"/>
    </location>
</feature>
<feature type="domain" description="4Fe-4S ferredoxin-type" evidence="6">
    <location>
        <begin position="51"/>
        <end position="80"/>
    </location>
</feature>
<proteinExistence type="predicted"/>
<evidence type="ECO:0000259" key="6">
    <source>
        <dbReference type="PROSITE" id="PS51379"/>
    </source>
</evidence>
<dbReference type="InterPro" id="IPR017896">
    <property type="entry name" value="4Fe4S_Fe-S-bd"/>
</dbReference>
<keyword evidence="8" id="KW-1185">Reference proteome</keyword>
<keyword evidence="2" id="KW-0479">Metal-binding</keyword>
<dbReference type="PANTHER" id="PTHR43082:SF3">
    <property type="entry name" value="FERREDOXIN-LIKE PROTEIN YDIT"/>
    <property type="match status" value="1"/>
</dbReference>
<dbReference type="GO" id="GO:0005506">
    <property type="term" value="F:iron ion binding"/>
    <property type="evidence" value="ECO:0007669"/>
    <property type="project" value="InterPro"/>
</dbReference>
<keyword evidence="5" id="KW-0411">Iron-sulfur</keyword>